<dbReference type="EMBL" id="JQGC01000015">
    <property type="protein sequence ID" value="KFL30284.1"/>
    <property type="molecule type" value="Genomic_DNA"/>
</dbReference>
<dbReference type="InterPro" id="IPR036490">
    <property type="entry name" value="ThsB_TIR-like_sf"/>
</dbReference>
<dbReference type="Gene3D" id="3.40.50.9200">
    <property type="entry name" value="Hypothetical protein MTH538"/>
    <property type="match status" value="1"/>
</dbReference>
<reference evidence="2 3" key="1">
    <citation type="submission" date="2014-08" db="EMBL/GenBank/DDBJ databases">
        <authorList>
            <person name="Hassan Y.I."/>
            <person name="Lepp D."/>
            <person name="Zhou T."/>
        </authorList>
    </citation>
    <scope>NUCLEOTIDE SEQUENCE [LARGE SCALE GENOMIC DNA]</scope>
    <source>
        <strain evidence="2 3">IFO13584</strain>
    </source>
</reference>
<dbReference type="InterPro" id="IPR015032">
    <property type="entry name" value="ThsB__TIR-like_domain"/>
</dbReference>
<sequence length="161" mass="17885">MASRRHVFISHHHADDQAVTNMTNMLARNGYEIRNSSIRAKPANQERLKKGLVSDNTIKRLLRMKMSWASTVVVVIGKNTSQRPWVDWEIDQAKRQGKRIVGVYERGGTENDKPASLEQYASAIVNWNAESIIAAVEGANSFQTPAGNDRPAVHAASTSKC</sequence>
<organism evidence="2 3">
    <name type="scientific">Devosia riboflavina</name>
    <dbReference type="NCBI Taxonomy" id="46914"/>
    <lineage>
        <taxon>Bacteria</taxon>
        <taxon>Pseudomonadati</taxon>
        <taxon>Pseudomonadota</taxon>
        <taxon>Alphaproteobacteria</taxon>
        <taxon>Hyphomicrobiales</taxon>
        <taxon>Devosiaceae</taxon>
        <taxon>Devosia</taxon>
    </lineage>
</organism>
<dbReference type="STRING" id="46914.JP75_17105"/>
<dbReference type="Pfam" id="PF08937">
    <property type="entry name" value="ThsB_TIR"/>
    <property type="match status" value="1"/>
</dbReference>
<dbReference type="Proteomes" id="UP000028981">
    <property type="component" value="Unassembled WGS sequence"/>
</dbReference>
<comment type="caution">
    <text evidence="2">The sequence shown here is derived from an EMBL/GenBank/DDBJ whole genome shotgun (WGS) entry which is preliminary data.</text>
</comment>
<evidence type="ECO:0000259" key="1">
    <source>
        <dbReference type="Pfam" id="PF08937"/>
    </source>
</evidence>
<evidence type="ECO:0000313" key="2">
    <source>
        <dbReference type="EMBL" id="KFL30284.1"/>
    </source>
</evidence>
<dbReference type="AlphaFoldDB" id="A0A087M081"/>
<accession>A0A087M081</accession>
<proteinExistence type="predicted"/>
<dbReference type="SUPFAM" id="SSF52206">
    <property type="entry name" value="Hypothetical protein MTH538"/>
    <property type="match status" value="1"/>
</dbReference>
<name>A0A087M081_9HYPH</name>
<keyword evidence="3" id="KW-1185">Reference proteome</keyword>
<feature type="domain" description="Thoeris protein ThsB TIR-like" evidence="1">
    <location>
        <begin position="8"/>
        <end position="106"/>
    </location>
</feature>
<dbReference type="RefSeq" id="WP_035085033.1">
    <property type="nucleotide sequence ID" value="NZ_JQGC01000015.1"/>
</dbReference>
<protein>
    <recommendedName>
        <fullName evidence="1">Thoeris protein ThsB TIR-like domain-containing protein</fullName>
    </recommendedName>
</protein>
<dbReference type="OrthoDB" id="9811746at2"/>
<gene>
    <name evidence="2" type="ORF">JP75_17105</name>
</gene>
<evidence type="ECO:0000313" key="3">
    <source>
        <dbReference type="Proteomes" id="UP000028981"/>
    </source>
</evidence>